<name>A0ABD0TAQ2_LOXSC</name>
<feature type="compositionally biased region" description="Pro residues" evidence="3">
    <location>
        <begin position="348"/>
        <end position="361"/>
    </location>
</feature>
<dbReference type="GO" id="GO:0042302">
    <property type="term" value="F:structural constituent of cuticle"/>
    <property type="evidence" value="ECO:0007669"/>
    <property type="project" value="UniProtKB-UniRule"/>
</dbReference>
<dbReference type="PANTHER" id="PTHR10380:SF240">
    <property type="match status" value="1"/>
</dbReference>
<gene>
    <name evidence="5" type="ORF">ABMA28_015709</name>
</gene>
<feature type="signal peptide" evidence="4">
    <location>
        <begin position="1"/>
        <end position="19"/>
    </location>
</feature>
<keyword evidence="1 4" id="KW-0732">Signal</keyword>
<dbReference type="Proteomes" id="UP001549921">
    <property type="component" value="Unassembled WGS sequence"/>
</dbReference>
<feature type="region of interest" description="Disordered" evidence="3">
    <location>
        <begin position="313"/>
        <end position="387"/>
    </location>
</feature>
<keyword evidence="2" id="KW-0193">Cuticle</keyword>
<dbReference type="Pfam" id="PF00379">
    <property type="entry name" value="Chitin_bind_4"/>
    <property type="match status" value="1"/>
</dbReference>
<evidence type="ECO:0000313" key="6">
    <source>
        <dbReference type="Proteomes" id="UP001549921"/>
    </source>
</evidence>
<evidence type="ECO:0000256" key="2">
    <source>
        <dbReference type="PROSITE-ProRule" id="PRU00497"/>
    </source>
</evidence>
<organism evidence="5 6">
    <name type="scientific">Loxostege sticticalis</name>
    <name type="common">Beet webworm moth</name>
    <dbReference type="NCBI Taxonomy" id="481309"/>
    <lineage>
        <taxon>Eukaryota</taxon>
        <taxon>Metazoa</taxon>
        <taxon>Ecdysozoa</taxon>
        <taxon>Arthropoda</taxon>
        <taxon>Hexapoda</taxon>
        <taxon>Insecta</taxon>
        <taxon>Pterygota</taxon>
        <taxon>Neoptera</taxon>
        <taxon>Endopterygota</taxon>
        <taxon>Lepidoptera</taxon>
        <taxon>Glossata</taxon>
        <taxon>Ditrysia</taxon>
        <taxon>Pyraloidea</taxon>
        <taxon>Crambidae</taxon>
        <taxon>Pyraustinae</taxon>
        <taxon>Loxostege</taxon>
    </lineage>
</organism>
<evidence type="ECO:0000256" key="1">
    <source>
        <dbReference type="ARBA" id="ARBA00022729"/>
    </source>
</evidence>
<evidence type="ECO:0000313" key="5">
    <source>
        <dbReference type="EMBL" id="KAL0840461.1"/>
    </source>
</evidence>
<dbReference type="AlphaFoldDB" id="A0ABD0TAQ2"/>
<accession>A0ABD0TAQ2</accession>
<reference evidence="5 6" key="1">
    <citation type="submission" date="2024-06" db="EMBL/GenBank/DDBJ databases">
        <title>A chromosome-level genome assembly of beet webworm, Loxostege sticticalis.</title>
        <authorList>
            <person name="Zhang Y."/>
        </authorList>
    </citation>
    <scope>NUCLEOTIDE SEQUENCE [LARGE SCALE GENOMIC DNA]</scope>
    <source>
        <strain evidence="5">AQ028</strain>
        <tissue evidence="5">Male pupae</tissue>
    </source>
</reference>
<feature type="compositionally biased region" description="Polar residues" evidence="3">
    <location>
        <begin position="42"/>
        <end position="51"/>
    </location>
</feature>
<evidence type="ECO:0000256" key="3">
    <source>
        <dbReference type="SAM" id="MobiDB-lite"/>
    </source>
</evidence>
<protein>
    <recommendedName>
        <fullName evidence="7">Cuticle protein</fullName>
    </recommendedName>
</protein>
<proteinExistence type="predicted"/>
<dbReference type="InterPro" id="IPR050468">
    <property type="entry name" value="Cuticle_Struct_Prot"/>
</dbReference>
<evidence type="ECO:0008006" key="7">
    <source>
        <dbReference type="Google" id="ProtNLM"/>
    </source>
</evidence>
<evidence type="ECO:0000256" key="4">
    <source>
        <dbReference type="SAM" id="SignalP"/>
    </source>
</evidence>
<feature type="region of interest" description="Disordered" evidence="3">
    <location>
        <begin position="27"/>
        <end position="51"/>
    </location>
</feature>
<dbReference type="InterPro" id="IPR000618">
    <property type="entry name" value="Insect_cuticle"/>
</dbReference>
<feature type="chain" id="PRO_5044861091" description="Cuticle protein" evidence="4">
    <location>
        <begin position="20"/>
        <end position="461"/>
    </location>
</feature>
<dbReference type="EMBL" id="JBEDNZ010000007">
    <property type="protein sequence ID" value="KAL0840461.1"/>
    <property type="molecule type" value="Genomic_DNA"/>
</dbReference>
<comment type="caution">
    <text evidence="5">The sequence shown here is derived from an EMBL/GenBank/DDBJ whole genome shotgun (WGS) entry which is preliminary data.</text>
</comment>
<dbReference type="PROSITE" id="PS51155">
    <property type="entry name" value="CHIT_BIND_RR_2"/>
    <property type="match status" value="1"/>
</dbReference>
<dbReference type="PANTHER" id="PTHR10380">
    <property type="entry name" value="CUTICLE PROTEIN"/>
    <property type="match status" value="1"/>
</dbReference>
<sequence length="461" mass="51956">MKQQLLLLLPLFLATVAIRVPVDNREENISDSSSDQDTQDTEVNTNRTQSQPIYYTSDEAVDSYLIPPNPHIQEEVLPDTVVTPATYLLPPSADKQAAYYFAPTESGEQSDWYPIAQQTVPQNQPVQLLPPKPQSVAIPIFLSSANESKPFKVQNPRSGKVLGDRFVVPIPSIKLEPPAEDAPNDYTFQIPSEELELPAEEIDHQYDIPKLPSKAKDGHRSKLEQPIAHLVPPKQYLRKHKPTKIYPKKFNGSFKPVPIPIAQFADEPSEVPRAKPVKYFKPLPGIEGENLAPIDEKKVYQYAIAEQKRKLKGEASQEQQEESAEKYVPVAPTEQDASESHYRYPAPNAYPVPQRPLPAPAPIRVAPTAAPRPQNHAQAPPAPDDRTEFRMHGMKGPHSYQFGYDTGKGKNRQFRYEERDNDGLVHGHYGYVDKHGKLRVVNYRAHPEHGFQADTQEDNKE</sequence>